<feature type="compositionally biased region" description="Low complexity" evidence="1">
    <location>
        <begin position="1"/>
        <end position="14"/>
    </location>
</feature>
<proteinExistence type="predicted"/>
<dbReference type="AlphaFoldDB" id="A0A2T2P7F3"/>
<organism evidence="2 3">
    <name type="scientific">Corynespora cassiicola Philippines</name>
    <dbReference type="NCBI Taxonomy" id="1448308"/>
    <lineage>
        <taxon>Eukaryota</taxon>
        <taxon>Fungi</taxon>
        <taxon>Dikarya</taxon>
        <taxon>Ascomycota</taxon>
        <taxon>Pezizomycotina</taxon>
        <taxon>Dothideomycetes</taxon>
        <taxon>Pleosporomycetidae</taxon>
        <taxon>Pleosporales</taxon>
        <taxon>Corynesporascaceae</taxon>
        <taxon>Corynespora</taxon>
    </lineage>
</organism>
<gene>
    <name evidence="2" type="ORF">BS50DRAFT_654231</name>
</gene>
<evidence type="ECO:0000313" key="2">
    <source>
        <dbReference type="EMBL" id="PSN73612.1"/>
    </source>
</evidence>
<feature type="compositionally biased region" description="Pro residues" evidence="1">
    <location>
        <begin position="15"/>
        <end position="29"/>
    </location>
</feature>
<sequence length="166" mass="17668">MSPTPLYPSQTPSLLPLPPVHPLQPPPPGKTAHANKPPKTWTTKASIARSPARAQRTHRQQTTPRQNQAIHTLSLPTANGDHARLKLPLQPALRGRRGAVSLHSLQGPRRLRDAGPVDRGRAERAGKAKGAAGDPTVGQESFYGEEEEKGEGWGVGGEGGGMEEEG</sequence>
<name>A0A2T2P7F3_CORCC</name>
<feature type="compositionally biased region" description="Basic and acidic residues" evidence="1">
    <location>
        <begin position="110"/>
        <end position="126"/>
    </location>
</feature>
<protein>
    <submittedName>
        <fullName evidence="2">Uncharacterized protein</fullName>
    </submittedName>
</protein>
<accession>A0A2T2P7F3</accession>
<feature type="region of interest" description="Disordered" evidence="1">
    <location>
        <begin position="1"/>
        <end position="70"/>
    </location>
</feature>
<feature type="region of interest" description="Disordered" evidence="1">
    <location>
        <begin position="99"/>
        <end position="166"/>
    </location>
</feature>
<keyword evidence="3" id="KW-1185">Reference proteome</keyword>
<feature type="compositionally biased region" description="Low complexity" evidence="1">
    <location>
        <begin position="128"/>
        <end position="142"/>
    </location>
</feature>
<dbReference type="Proteomes" id="UP000240883">
    <property type="component" value="Unassembled WGS sequence"/>
</dbReference>
<evidence type="ECO:0000313" key="3">
    <source>
        <dbReference type="Proteomes" id="UP000240883"/>
    </source>
</evidence>
<reference evidence="2 3" key="1">
    <citation type="journal article" date="2018" name="Front. Microbiol.">
        <title>Genome-Wide Analysis of Corynespora cassiicola Leaf Fall Disease Putative Effectors.</title>
        <authorList>
            <person name="Lopez D."/>
            <person name="Ribeiro S."/>
            <person name="Label P."/>
            <person name="Fumanal B."/>
            <person name="Venisse J.S."/>
            <person name="Kohler A."/>
            <person name="de Oliveira R.R."/>
            <person name="Labutti K."/>
            <person name="Lipzen A."/>
            <person name="Lail K."/>
            <person name="Bauer D."/>
            <person name="Ohm R.A."/>
            <person name="Barry K.W."/>
            <person name="Spatafora J."/>
            <person name="Grigoriev I.V."/>
            <person name="Martin F.M."/>
            <person name="Pujade-Renaud V."/>
        </authorList>
    </citation>
    <scope>NUCLEOTIDE SEQUENCE [LARGE SCALE GENOMIC DNA]</scope>
    <source>
        <strain evidence="2 3">Philippines</strain>
    </source>
</reference>
<evidence type="ECO:0000256" key="1">
    <source>
        <dbReference type="SAM" id="MobiDB-lite"/>
    </source>
</evidence>
<dbReference type="EMBL" id="KZ678129">
    <property type="protein sequence ID" value="PSN73612.1"/>
    <property type="molecule type" value="Genomic_DNA"/>
</dbReference>